<keyword evidence="3" id="KW-0804">Transcription</keyword>
<dbReference type="Gene3D" id="1.10.10.10">
    <property type="entry name" value="Winged helix-like DNA-binding domain superfamily/Winged helix DNA-binding domain"/>
    <property type="match status" value="1"/>
</dbReference>
<organism evidence="6 7">
    <name type="scientific">Jiangella aurantiaca</name>
    <dbReference type="NCBI Taxonomy" id="2530373"/>
    <lineage>
        <taxon>Bacteria</taxon>
        <taxon>Bacillati</taxon>
        <taxon>Actinomycetota</taxon>
        <taxon>Actinomycetes</taxon>
        <taxon>Jiangellales</taxon>
        <taxon>Jiangellaceae</taxon>
        <taxon>Jiangella</taxon>
    </lineage>
</organism>
<feature type="domain" description="IclR-ED" evidence="5">
    <location>
        <begin position="82"/>
        <end position="269"/>
    </location>
</feature>
<evidence type="ECO:0000259" key="5">
    <source>
        <dbReference type="PROSITE" id="PS51078"/>
    </source>
</evidence>
<evidence type="ECO:0000256" key="2">
    <source>
        <dbReference type="ARBA" id="ARBA00023125"/>
    </source>
</evidence>
<protein>
    <submittedName>
        <fullName evidence="6">IclR family transcriptional regulator</fullName>
    </submittedName>
</protein>
<evidence type="ECO:0000256" key="1">
    <source>
        <dbReference type="ARBA" id="ARBA00023015"/>
    </source>
</evidence>
<keyword evidence="1" id="KW-0805">Transcription regulation</keyword>
<dbReference type="OrthoDB" id="9000968at2"/>
<evidence type="ECO:0000259" key="4">
    <source>
        <dbReference type="PROSITE" id="PS51077"/>
    </source>
</evidence>
<reference evidence="6 7" key="1">
    <citation type="submission" date="2019-02" db="EMBL/GenBank/DDBJ databases">
        <title>Draft genome sequences of novel Actinobacteria.</title>
        <authorList>
            <person name="Sahin N."/>
            <person name="Ay H."/>
            <person name="Saygin H."/>
        </authorList>
    </citation>
    <scope>NUCLEOTIDE SEQUENCE [LARGE SCALE GENOMIC DNA]</scope>
    <source>
        <strain evidence="6 7">8K307</strain>
    </source>
</reference>
<evidence type="ECO:0000313" key="6">
    <source>
        <dbReference type="EMBL" id="TDD68956.1"/>
    </source>
</evidence>
<dbReference type="PROSITE" id="PS51078">
    <property type="entry name" value="ICLR_ED"/>
    <property type="match status" value="1"/>
</dbReference>
<gene>
    <name evidence="6" type="ORF">E1262_14550</name>
</gene>
<dbReference type="Pfam" id="PF01614">
    <property type="entry name" value="IclR_C"/>
    <property type="match status" value="1"/>
</dbReference>
<dbReference type="InterPro" id="IPR036390">
    <property type="entry name" value="WH_DNA-bd_sf"/>
</dbReference>
<dbReference type="PANTHER" id="PTHR30136">
    <property type="entry name" value="HELIX-TURN-HELIX TRANSCRIPTIONAL REGULATOR, ICLR FAMILY"/>
    <property type="match status" value="1"/>
</dbReference>
<dbReference type="InterPro" id="IPR014757">
    <property type="entry name" value="Tscrpt_reg_IclR_C"/>
</dbReference>
<dbReference type="GO" id="GO:0045892">
    <property type="term" value="P:negative regulation of DNA-templated transcription"/>
    <property type="evidence" value="ECO:0007669"/>
    <property type="project" value="TreeGrafter"/>
</dbReference>
<keyword evidence="2" id="KW-0238">DNA-binding</keyword>
<dbReference type="Pfam" id="PF09339">
    <property type="entry name" value="HTH_IclR"/>
    <property type="match status" value="1"/>
</dbReference>
<dbReference type="InterPro" id="IPR050707">
    <property type="entry name" value="HTH_MetabolicPath_Reg"/>
</dbReference>
<evidence type="ECO:0000256" key="3">
    <source>
        <dbReference type="ARBA" id="ARBA00023163"/>
    </source>
</evidence>
<proteinExistence type="predicted"/>
<dbReference type="GO" id="GO:0003700">
    <property type="term" value="F:DNA-binding transcription factor activity"/>
    <property type="evidence" value="ECO:0007669"/>
    <property type="project" value="TreeGrafter"/>
</dbReference>
<dbReference type="Gene3D" id="3.30.450.40">
    <property type="match status" value="1"/>
</dbReference>
<dbReference type="SUPFAM" id="SSF46785">
    <property type="entry name" value="Winged helix' DNA-binding domain"/>
    <property type="match status" value="1"/>
</dbReference>
<sequence>MPDADMVTGGDRPGQGAGRVVGSDRVLVVLKELAGHPAGVGLDELARVVGSPKPTVHRALRSLRRAGLAAQDARGHYLLGDEFLRLAFAHHETRPEHVRLQPVLETLAVRFGETTHYAVLDGREVVYRAKVDPPSGAARLTSTVGGRNPAHSTGVGKLLLAHRLTTPDAVAAWAAEAPLERRTARTRTTVAELRDELATIRERGYALDDEENETGVACLALPVYALSPSTPSGALSVSALTYRTPLATLVDAVDEVRGVLGRLGEGDAA</sequence>
<dbReference type="CDD" id="cd00090">
    <property type="entry name" value="HTH_ARSR"/>
    <property type="match status" value="1"/>
</dbReference>
<dbReference type="PROSITE" id="PS51077">
    <property type="entry name" value="HTH_ICLR"/>
    <property type="match status" value="1"/>
</dbReference>
<dbReference type="AlphaFoldDB" id="A0A4R5ACJ0"/>
<dbReference type="SMART" id="SM00346">
    <property type="entry name" value="HTH_ICLR"/>
    <property type="match status" value="1"/>
</dbReference>
<dbReference type="EMBL" id="SMLB01000017">
    <property type="protein sequence ID" value="TDD68956.1"/>
    <property type="molecule type" value="Genomic_DNA"/>
</dbReference>
<dbReference type="GO" id="GO:0003677">
    <property type="term" value="F:DNA binding"/>
    <property type="evidence" value="ECO:0007669"/>
    <property type="project" value="UniProtKB-KW"/>
</dbReference>
<dbReference type="PANTHER" id="PTHR30136:SF24">
    <property type="entry name" value="HTH-TYPE TRANSCRIPTIONAL REPRESSOR ALLR"/>
    <property type="match status" value="1"/>
</dbReference>
<comment type="caution">
    <text evidence="6">The sequence shown here is derived from an EMBL/GenBank/DDBJ whole genome shotgun (WGS) entry which is preliminary data.</text>
</comment>
<dbReference type="RefSeq" id="WP_132103853.1">
    <property type="nucleotide sequence ID" value="NZ_SMLB01000017.1"/>
</dbReference>
<keyword evidence="7" id="KW-1185">Reference proteome</keyword>
<evidence type="ECO:0000313" key="7">
    <source>
        <dbReference type="Proteomes" id="UP000295217"/>
    </source>
</evidence>
<dbReference type="InterPro" id="IPR011991">
    <property type="entry name" value="ArsR-like_HTH"/>
</dbReference>
<feature type="domain" description="HTH iclR-type" evidence="4">
    <location>
        <begin position="20"/>
        <end position="81"/>
    </location>
</feature>
<name>A0A4R5ACJ0_9ACTN</name>
<dbReference type="InterPro" id="IPR029016">
    <property type="entry name" value="GAF-like_dom_sf"/>
</dbReference>
<accession>A0A4R5ACJ0</accession>
<dbReference type="InterPro" id="IPR036388">
    <property type="entry name" value="WH-like_DNA-bd_sf"/>
</dbReference>
<dbReference type="Proteomes" id="UP000295217">
    <property type="component" value="Unassembled WGS sequence"/>
</dbReference>
<dbReference type="InterPro" id="IPR005471">
    <property type="entry name" value="Tscrpt_reg_IclR_N"/>
</dbReference>
<dbReference type="SUPFAM" id="SSF55781">
    <property type="entry name" value="GAF domain-like"/>
    <property type="match status" value="1"/>
</dbReference>